<name>A0A9X1Y4V2_9PROT</name>
<comment type="caution">
    <text evidence="1">The sequence shown here is derived from an EMBL/GenBank/DDBJ whole genome shotgun (WGS) entry which is preliminary data.</text>
</comment>
<accession>A0A9X1Y4V2</accession>
<dbReference type="RefSeq" id="WP_248666374.1">
    <property type="nucleotide sequence ID" value="NZ_JALPRX010000027.1"/>
</dbReference>
<keyword evidence="2" id="KW-1185">Reference proteome</keyword>
<reference evidence="1" key="1">
    <citation type="submission" date="2022-04" db="EMBL/GenBank/DDBJ databases">
        <title>Roseomonas acroporae sp. nov., isolated from coral Acropora digitifera.</title>
        <authorList>
            <person name="Sun H."/>
        </authorList>
    </citation>
    <scope>NUCLEOTIDE SEQUENCE</scope>
    <source>
        <strain evidence="1">NAR14</strain>
    </source>
</reference>
<sequence>MKRRPLLLLLGFLAFDAATIPTTMTTGYVMKSAWRIDVVPGVDMLPDQTLHGGLRRARRWIQAHRLA</sequence>
<dbReference type="AlphaFoldDB" id="A0A9X1Y4V2"/>
<dbReference type="Proteomes" id="UP001139516">
    <property type="component" value="Unassembled WGS sequence"/>
</dbReference>
<evidence type="ECO:0000313" key="1">
    <source>
        <dbReference type="EMBL" id="MCK8784249.1"/>
    </source>
</evidence>
<proteinExistence type="predicted"/>
<gene>
    <name evidence="1" type="ORF">M0638_07645</name>
</gene>
<dbReference type="EMBL" id="JALPRX010000027">
    <property type="protein sequence ID" value="MCK8784249.1"/>
    <property type="molecule type" value="Genomic_DNA"/>
</dbReference>
<protein>
    <submittedName>
        <fullName evidence="1">Uncharacterized protein</fullName>
    </submittedName>
</protein>
<organism evidence="1 2">
    <name type="scientific">Roseomonas acroporae</name>
    <dbReference type="NCBI Taxonomy" id="2937791"/>
    <lineage>
        <taxon>Bacteria</taxon>
        <taxon>Pseudomonadati</taxon>
        <taxon>Pseudomonadota</taxon>
        <taxon>Alphaproteobacteria</taxon>
        <taxon>Acetobacterales</taxon>
        <taxon>Roseomonadaceae</taxon>
        <taxon>Roseomonas</taxon>
    </lineage>
</organism>
<evidence type="ECO:0000313" key="2">
    <source>
        <dbReference type="Proteomes" id="UP001139516"/>
    </source>
</evidence>